<dbReference type="InterPro" id="IPR006311">
    <property type="entry name" value="TAT_signal"/>
</dbReference>
<evidence type="ECO:0000256" key="2">
    <source>
        <dbReference type="SAM" id="SignalP"/>
    </source>
</evidence>
<dbReference type="OrthoDB" id="2440872at2"/>
<evidence type="ECO:0000259" key="3">
    <source>
        <dbReference type="PROSITE" id="PS50126"/>
    </source>
</evidence>
<organism evidence="5 6">
    <name type="scientific">Bacillus oleivorans</name>
    <dbReference type="NCBI Taxonomy" id="1448271"/>
    <lineage>
        <taxon>Bacteria</taxon>
        <taxon>Bacillati</taxon>
        <taxon>Bacillota</taxon>
        <taxon>Bacilli</taxon>
        <taxon>Bacillales</taxon>
        <taxon>Bacillaceae</taxon>
        <taxon>Bacillus</taxon>
    </lineage>
</organism>
<dbReference type="GO" id="GO:0003676">
    <property type="term" value="F:nucleic acid binding"/>
    <property type="evidence" value="ECO:0007669"/>
    <property type="project" value="InterPro"/>
</dbReference>
<dbReference type="PROSITE" id="PS51272">
    <property type="entry name" value="SLH"/>
    <property type="match status" value="2"/>
</dbReference>
<evidence type="ECO:0000259" key="4">
    <source>
        <dbReference type="PROSITE" id="PS51272"/>
    </source>
</evidence>
<feature type="signal peptide" evidence="2">
    <location>
        <begin position="1"/>
        <end position="30"/>
    </location>
</feature>
<evidence type="ECO:0000256" key="1">
    <source>
        <dbReference type="ARBA" id="ARBA00022729"/>
    </source>
</evidence>
<dbReference type="Proteomes" id="UP000219546">
    <property type="component" value="Unassembled WGS sequence"/>
</dbReference>
<keyword evidence="6" id="KW-1185">Reference proteome</keyword>
<feature type="chain" id="PRO_5012650949" evidence="2">
    <location>
        <begin position="31"/>
        <end position="843"/>
    </location>
</feature>
<sequence>MAYQPKSYRKFIATAATATLVASAVAPAAAATQFTDVSEKYAEAVQYLVDNKITVGMSPTKFGVAENIIRADAAVWLAAALGLDTTNAPDAGFTDVPARAEGAANALKAAGITSGKTATTFGANDTLTRGEMAIWLQKAYDLTGEAELKFTDVASQYQSAVKALVANEITSGKTPTSFGTDQEITRGDLAIFLYKVELLTADPKVVSVSAINAKQVEVKFNKTVDKATAEDEANYKVNDTVLSTFDAGATAALQSDKKSVVITFTNSQNKTSFDLTVSNVKTEDKAQTVPSFKGVVTVNDATAPTVAKVEYTSAGKVVVTFSEPMNTGVTPIVRVNGTPVAANFVAGSQTQVEATVTVAKGATATIYVAGAKDSVNNEMAIYNGSFVAPNDSEGPAIASVTQLGHNKLKVVLTEALGTTAGYELANNEFKFLLGSTVYSSTAAVKDTNDTSGKTYEVTFTEADIYGATNPVNSQTVTLILDKDAIKDVYGNGNAAFNQSFTFNADKTGPSLVSGKLSDDKQTFELTFNEEFLGTDPDVDESKIIITDANGVRFGALAATTVVKAGLGNEKVLVVDFVSGTGTIPNGTYTVQLQAGAVKDAKANLSSAGSVTIVVGSGNDSSKPTATLDIENVTDAPQSGVNKFVIDFSEEVTASALNLGNYLLDGRALPSGTVAYFNTTDKNSVTIELPANSVNIGSTATGTDALLSVSNVADKAGNVLNPTNLTVKIGDNTPANLVSAQKLGNTLVLTFDEALHADAADAAIAEVLANYTIKSGSSTVVAGTGAATAALVAGDSKKVQITFSNTTGTNYDPAQTITVTTKSGGDLKDSNGLAVKADVTVTAN</sequence>
<feature type="domain" description="SLH" evidence="4">
    <location>
        <begin position="87"/>
        <end position="150"/>
    </location>
</feature>
<dbReference type="Gene3D" id="2.60.40.1220">
    <property type="match status" value="4"/>
</dbReference>
<name>A0A285CJZ5_9BACI</name>
<dbReference type="Pfam" id="PF00395">
    <property type="entry name" value="SLH"/>
    <property type="match status" value="3"/>
</dbReference>
<dbReference type="AlphaFoldDB" id="A0A285CJZ5"/>
<accession>A0A285CJZ5</accession>
<dbReference type="InterPro" id="IPR003029">
    <property type="entry name" value="S1_domain"/>
</dbReference>
<protein>
    <submittedName>
        <fullName evidence="5">S-layer family protein</fullName>
    </submittedName>
</protein>
<reference evidence="5 6" key="1">
    <citation type="submission" date="2017-08" db="EMBL/GenBank/DDBJ databases">
        <authorList>
            <person name="de Groot N.N."/>
        </authorList>
    </citation>
    <scope>NUCLEOTIDE SEQUENCE [LARGE SCALE GENOMIC DNA]</scope>
    <source>
        <strain evidence="5 6">JC228</strain>
    </source>
</reference>
<dbReference type="InterPro" id="IPR001119">
    <property type="entry name" value="SLH_dom"/>
</dbReference>
<evidence type="ECO:0000313" key="6">
    <source>
        <dbReference type="Proteomes" id="UP000219546"/>
    </source>
</evidence>
<evidence type="ECO:0000313" key="5">
    <source>
        <dbReference type="EMBL" id="SNX67348.1"/>
    </source>
</evidence>
<dbReference type="PROSITE" id="PS50126">
    <property type="entry name" value="S1"/>
    <property type="match status" value="1"/>
</dbReference>
<dbReference type="EMBL" id="OAOP01000001">
    <property type="protein sequence ID" value="SNX67348.1"/>
    <property type="molecule type" value="Genomic_DNA"/>
</dbReference>
<gene>
    <name evidence="5" type="ORF">SAMN05877753_101667</name>
</gene>
<feature type="domain" description="SLH" evidence="4">
    <location>
        <begin position="28"/>
        <end position="86"/>
    </location>
</feature>
<keyword evidence="1 2" id="KW-0732">Signal</keyword>
<dbReference type="InterPro" id="IPR014755">
    <property type="entry name" value="Cu-Rt/internalin_Ig-like"/>
</dbReference>
<dbReference type="PROSITE" id="PS51318">
    <property type="entry name" value="TAT"/>
    <property type="match status" value="1"/>
</dbReference>
<proteinExistence type="predicted"/>
<feature type="domain" description="S1 motif" evidence="3">
    <location>
        <begin position="665"/>
        <end position="751"/>
    </location>
</feature>
<dbReference type="RefSeq" id="WP_097157151.1">
    <property type="nucleotide sequence ID" value="NZ_JBEPMQ010000003.1"/>
</dbReference>